<keyword evidence="2" id="KW-1185">Reference proteome</keyword>
<accession>A0ACB6FQT7</accession>
<protein>
    <submittedName>
        <fullName evidence="1">Uncharacterized protein</fullName>
    </submittedName>
</protein>
<organism evidence="1 2">
    <name type="scientific">Alternaria gaisen</name>
    <dbReference type="NCBI Taxonomy" id="167740"/>
    <lineage>
        <taxon>Eukaryota</taxon>
        <taxon>Fungi</taxon>
        <taxon>Dikarya</taxon>
        <taxon>Ascomycota</taxon>
        <taxon>Pezizomycotina</taxon>
        <taxon>Dothideomycetes</taxon>
        <taxon>Pleosporomycetidae</taxon>
        <taxon>Pleosporales</taxon>
        <taxon>Pleosporineae</taxon>
        <taxon>Pleosporaceae</taxon>
        <taxon>Alternaria</taxon>
        <taxon>Alternaria sect. Alternaria</taxon>
    </lineage>
</organism>
<evidence type="ECO:0000313" key="1">
    <source>
        <dbReference type="EMBL" id="KAB2106770.1"/>
    </source>
</evidence>
<proteinExistence type="predicted"/>
<reference evidence="1 2" key="1">
    <citation type="journal article" date="2019" name="bioRxiv">
        <title>Genomics, evolutionary history and diagnostics of the Alternaria alternata species group including apple and Asian pear pathotypes.</title>
        <authorList>
            <person name="Armitage A.D."/>
            <person name="Cockerton H.M."/>
            <person name="Sreenivasaprasad S."/>
            <person name="Woodhall J.W."/>
            <person name="Lane C.R."/>
            <person name="Harrison R.J."/>
            <person name="Clarkson J.P."/>
        </authorList>
    </citation>
    <scope>NUCLEOTIDE SEQUENCE [LARGE SCALE GENOMIC DNA]</scope>
    <source>
        <strain evidence="1 2">FERA 650</strain>
    </source>
</reference>
<comment type="caution">
    <text evidence="1">The sequence shown here is derived from an EMBL/GenBank/DDBJ whole genome shotgun (WGS) entry which is preliminary data.</text>
</comment>
<gene>
    <name evidence="1" type="ORF">AG0111_0g4987</name>
</gene>
<name>A0ACB6FQT7_9PLEO</name>
<dbReference type="EMBL" id="PDWZ02000004">
    <property type="protein sequence ID" value="KAB2106770.1"/>
    <property type="molecule type" value="Genomic_DNA"/>
</dbReference>
<evidence type="ECO:0000313" key="2">
    <source>
        <dbReference type="Proteomes" id="UP000293547"/>
    </source>
</evidence>
<dbReference type="Proteomes" id="UP000293547">
    <property type="component" value="Unassembled WGS sequence"/>
</dbReference>
<sequence>MPDYPKIHVDEAEMDQVIVLVRNLEERGYVSLSMLLLNMRHVHVEA</sequence>